<accession>A0A7T8HFR3</accession>
<dbReference type="EMBL" id="CP045895">
    <property type="protein sequence ID" value="QQP49040.1"/>
    <property type="molecule type" value="Genomic_DNA"/>
</dbReference>
<feature type="compositionally biased region" description="Polar residues" evidence="1">
    <location>
        <begin position="1"/>
        <end position="10"/>
    </location>
</feature>
<dbReference type="Proteomes" id="UP000595437">
    <property type="component" value="Chromosome 6"/>
</dbReference>
<evidence type="ECO:0000256" key="1">
    <source>
        <dbReference type="SAM" id="MobiDB-lite"/>
    </source>
</evidence>
<evidence type="ECO:0000313" key="2">
    <source>
        <dbReference type="EMBL" id="QQP49040.1"/>
    </source>
</evidence>
<sequence>MSSSNGTGDRSVQSSTVCSSTTPSIIDSSGYGQQGSSGNPIWDIAAQGGSSETPYELAASSAAGM</sequence>
<evidence type="ECO:0000313" key="3">
    <source>
        <dbReference type="Proteomes" id="UP000595437"/>
    </source>
</evidence>
<keyword evidence="3" id="KW-1185">Reference proteome</keyword>
<feature type="compositionally biased region" description="Low complexity" evidence="1">
    <location>
        <begin position="11"/>
        <end position="38"/>
    </location>
</feature>
<organism evidence="2 3">
    <name type="scientific">Caligus rogercresseyi</name>
    <name type="common">Sea louse</name>
    <dbReference type="NCBI Taxonomy" id="217165"/>
    <lineage>
        <taxon>Eukaryota</taxon>
        <taxon>Metazoa</taxon>
        <taxon>Ecdysozoa</taxon>
        <taxon>Arthropoda</taxon>
        <taxon>Crustacea</taxon>
        <taxon>Multicrustacea</taxon>
        <taxon>Hexanauplia</taxon>
        <taxon>Copepoda</taxon>
        <taxon>Siphonostomatoida</taxon>
        <taxon>Caligidae</taxon>
        <taxon>Caligus</taxon>
    </lineage>
</organism>
<proteinExistence type="predicted"/>
<feature type="region of interest" description="Disordered" evidence="1">
    <location>
        <begin position="1"/>
        <end position="65"/>
    </location>
</feature>
<gene>
    <name evidence="2" type="ORF">FKW44_009553</name>
</gene>
<reference evidence="3" key="1">
    <citation type="submission" date="2021-01" db="EMBL/GenBank/DDBJ databases">
        <title>Caligus Genome Assembly.</title>
        <authorList>
            <person name="Gallardo-Escarate C."/>
        </authorList>
    </citation>
    <scope>NUCLEOTIDE SEQUENCE [LARGE SCALE GENOMIC DNA]</scope>
</reference>
<name>A0A7T8HFR3_CALRO</name>
<dbReference type="AlphaFoldDB" id="A0A7T8HFR3"/>
<protein>
    <submittedName>
        <fullName evidence="2">Uncharacterized protein</fullName>
    </submittedName>
</protein>